<proteinExistence type="predicted"/>
<accession>G0UAS2</accession>
<feature type="region of interest" description="Disordered" evidence="1">
    <location>
        <begin position="366"/>
        <end position="409"/>
    </location>
</feature>
<feature type="compositionally biased region" description="Polar residues" evidence="1">
    <location>
        <begin position="366"/>
        <end position="378"/>
    </location>
</feature>
<name>G0UAS2_TRYVY</name>
<organism evidence="2">
    <name type="scientific">Trypanosoma vivax (strain Y486)</name>
    <dbReference type="NCBI Taxonomy" id="1055687"/>
    <lineage>
        <taxon>Eukaryota</taxon>
        <taxon>Discoba</taxon>
        <taxon>Euglenozoa</taxon>
        <taxon>Kinetoplastea</taxon>
        <taxon>Metakinetoplastina</taxon>
        <taxon>Trypanosomatida</taxon>
        <taxon>Trypanosomatidae</taxon>
        <taxon>Trypanosoma</taxon>
        <taxon>Duttonella</taxon>
    </lineage>
</organism>
<reference evidence="2" key="1">
    <citation type="journal article" date="2012" name="Proc. Natl. Acad. Sci. U.S.A.">
        <title>Antigenic diversity is generated by distinct evolutionary mechanisms in African trypanosome species.</title>
        <authorList>
            <person name="Jackson A.P."/>
            <person name="Berry A."/>
            <person name="Aslett M."/>
            <person name="Allison H.C."/>
            <person name="Burton P."/>
            <person name="Vavrova-Anderson J."/>
            <person name="Brown R."/>
            <person name="Browne H."/>
            <person name="Corton N."/>
            <person name="Hauser H."/>
            <person name="Gamble J."/>
            <person name="Gilderthorp R."/>
            <person name="Marcello L."/>
            <person name="McQuillan J."/>
            <person name="Otto T.D."/>
            <person name="Quail M.A."/>
            <person name="Sanders M.J."/>
            <person name="van Tonder A."/>
            <person name="Ginger M.L."/>
            <person name="Field M.C."/>
            <person name="Barry J.D."/>
            <person name="Hertz-Fowler C."/>
            <person name="Berriman M."/>
        </authorList>
    </citation>
    <scope>NUCLEOTIDE SEQUENCE</scope>
    <source>
        <strain evidence="2">Y486</strain>
    </source>
</reference>
<gene>
    <name evidence="2" type="ORF">TVY486_1103920</name>
</gene>
<sequence length="475" mass="51065">MPQRRSRAVTPLVVACGPTSAHGANLNAPVCNILNSHGNHRNLYSTTSHVVSISSGAGRCGGSAGVSRGLASAYGHTQPLREVGQGSPDARRRVVPDGAVLGNCTRQYRPQRNSSTSFRDVAVCHGQNVDSVLHLPSFLYREPAMVCEQHNEGSDTFTPFGGCSGVPTHSVASGNMGAAGGGTVCASSGVVSPLHGSVLPHSTRNSPGVVGQGATPVQVAAGTNADGCYHQSRSVRPRRMRKSLLQSQRNVTVSTRHYNRNSNITQRHVDPRVLSSTMRDCAPGSHTVATHMTFDGFGVVRAASLQHTQQVLSGGAATMHSGSGVERAGDHGLPQREDGYCDLMERIVRAAGGQYGQNHQYFEHQTNNQRSYSQQQHQWYPRQHFRGRPPSDQRRSAYPRARGHPGPTSFFDYQVGVPRHDMRFDPGLSYPFLGEFLSLPVGWTAAVSGSCRRGTTTCRRDTDASCSNTYSFCSG</sequence>
<dbReference type="AlphaFoldDB" id="G0UAS2"/>
<evidence type="ECO:0000256" key="1">
    <source>
        <dbReference type="SAM" id="MobiDB-lite"/>
    </source>
</evidence>
<protein>
    <submittedName>
        <fullName evidence="2">Uncharacterized protein</fullName>
    </submittedName>
</protein>
<dbReference type="VEuPathDB" id="TriTrypDB:TvY486_1103920"/>
<dbReference type="EMBL" id="HE573027">
    <property type="protein sequence ID" value="CCC52908.1"/>
    <property type="molecule type" value="Genomic_DNA"/>
</dbReference>
<evidence type="ECO:0000313" key="2">
    <source>
        <dbReference type="EMBL" id="CCC52908.1"/>
    </source>
</evidence>